<dbReference type="Proteomes" id="UP000593567">
    <property type="component" value="Unassembled WGS sequence"/>
</dbReference>
<evidence type="ECO:0000313" key="1">
    <source>
        <dbReference type="EMBL" id="KAF6016896.1"/>
    </source>
</evidence>
<keyword evidence="2" id="KW-1185">Reference proteome</keyword>
<protein>
    <submittedName>
        <fullName evidence="1">Uncharacterized protein</fullName>
    </submittedName>
</protein>
<gene>
    <name evidence="1" type="ORF">EB796_024794</name>
</gene>
<organism evidence="1 2">
    <name type="scientific">Bugula neritina</name>
    <name type="common">Brown bryozoan</name>
    <name type="synonym">Sertularia neritina</name>
    <dbReference type="NCBI Taxonomy" id="10212"/>
    <lineage>
        <taxon>Eukaryota</taxon>
        <taxon>Metazoa</taxon>
        <taxon>Spiralia</taxon>
        <taxon>Lophotrochozoa</taxon>
        <taxon>Bryozoa</taxon>
        <taxon>Gymnolaemata</taxon>
        <taxon>Cheilostomatida</taxon>
        <taxon>Flustrina</taxon>
        <taxon>Buguloidea</taxon>
        <taxon>Bugulidae</taxon>
        <taxon>Bugula</taxon>
    </lineage>
</organism>
<name>A0A7J7ITN0_BUGNE</name>
<dbReference type="AlphaFoldDB" id="A0A7J7ITN0"/>
<comment type="caution">
    <text evidence="1">The sequence shown here is derived from an EMBL/GenBank/DDBJ whole genome shotgun (WGS) entry which is preliminary data.</text>
</comment>
<proteinExistence type="predicted"/>
<sequence>MNWNMNPENLNRSQIFKDGLGDKDDGCVSNPIAPDTASVLRDGKFNSSPVSKTDEIAQILIEFQKILSNPTKNLRRIKFLAMTKRMYIKVTPSTSDLDMPVVSLMSKKSQREITPLESFRSLISIVHTTNNQPGEHHLSAAETVMKIKETFTFGNRDFGMSEDVVRKTVVKCAAANCSAKLATAKELCNSTQAISSPKALNKSTDHSINLAEEQIYQGDFYPNI</sequence>
<accession>A0A7J7ITN0</accession>
<reference evidence="1" key="1">
    <citation type="submission" date="2020-06" db="EMBL/GenBank/DDBJ databases">
        <title>Draft genome of Bugula neritina, a colonial animal packing powerful symbionts and potential medicines.</title>
        <authorList>
            <person name="Rayko M."/>
        </authorList>
    </citation>
    <scope>NUCLEOTIDE SEQUENCE [LARGE SCALE GENOMIC DNA]</scope>
    <source>
        <strain evidence="1">Kwan_BN1</strain>
    </source>
</reference>
<evidence type="ECO:0000313" key="2">
    <source>
        <dbReference type="Proteomes" id="UP000593567"/>
    </source>
</evidence>
<dbReference type="EMBL" id="VXIV02003453">
    <property type="protein sequence ID" value="KAF6016896.1"/>
    <property type="molecule type" value="Genomic_DNA"/>
</dbReference>